<name>A0A9Q7ATK6_9BACT</name>
<organism evidence="1 2">
    <name type="scientific">Aminithiophilus ramosus</name>
    <dbReference type="NCBI Taxonomy" id="3029084"/>
    <lineage>
        <taxon>Bacteria</taxon>
        <taxon>Thermotogati</taxon>
        <taxon>Synergistota</taxon>
        <taxon>Synergistia</taxon>
        <taxon>Synergistales</taxon>
        <taxon>Aminithiophilaceae</taxon>
        <taxon>Aminithiophilus</taxon>
    </lineage>
</organism>
<protein>
    <submittedName>
        <fullName evidence="1">Uncharacterized protein</fullName>
    </submittedName>
</protein>
<sequence length="64" mass="7384">MLSLWLDAEAAITRGQAYTIGSMAYTRVNAAYIRSQVGYWRREVERLSRGRRGARVVRVIPRDL</sequence>
<gene>
    <name evidence="1" type="ORF">KAR29_04810</name>
</gene>
<dbReference type="EMBL" id="CP072943">
    <property type="protein sequence ID" value="QTX33681.1"/>
    <property type="molecule type" value="Genomic_DNA"/>
</dbReference>
<dbReference type="InterPro" id="IPR046146">
    <property type="entry name" value="DUF6148"/>
</dbReference>
<proteinExistence type="predicted"/>
<dbReference type="Proteomes" id="UP000671879">
    <property type="component" value="Chromosome"/>
</dbReference>
<reference evidence="2" key="1">
    <citation type="submission" date="2021-04" db="EMBL/GenBank/DDBJ databases">
        <title>A novel Synergistetes isolate from a pyrite-forming mixed culture.</title>
        <authorList>
            <person name="Bunk B."/>
            <person name="Sproer C."/>
            <person name="Spring S."/>
            <person name="Pester M."/>
        </authorList>
    </citation>
    <scope>NUCLEOTIDE SEQUENCE [LARGE SCALE GENOMIC DNA]</scope>
    <source>
        <strain evidence="2">J.5.4.2-T.3.5.2</strain>
    </source>
</reference>
<evidence type="ECO:0000313" key="2">
    <source>
        <dbReference type="Proteomes" id="UP000671879"/>
    </source>
</evidence>
<dbReference type="KEGG" id="aram:KAR29_04810"/>
<keyword evidence="2" id="KW-1185">Reference proteome</keyword>
<accession>A0A9Q7ATK6</accession>
<evidence type="ECO:0000313" key="1">
    <source>
        <dbReference type="EMBL" id="QTX33681.1"/>
    </source>
</evidence>
<dbReference type="Pfam" id="PF19645">
    <property type="entry name" value="DUF6148"/>
    <property type="match status" value="1"/>
</dbReference>
<dbReference type="AlphaFoldDB" id="A0A9Q7ATK6"/>